<protein>
    <submittedName>
        <fullName evidence="2">Uncharacterized protein</fullName>
    </submittedName>
</protein>
<accession>A0A0R3TB38</accession>
<organism evidence="2">
    <name type="scientific">Rodentolepis nana</name>
    <name type="common">Dwarf tapeworm</name>
    <name type="synonym">Hymenolepis nana</name>
    <dbReference type="NCBI Taxonomy" id="102285"/>
    <lineage>
        <taxon>Eukaryota</taxon>
        <taxon>Metazoa</taxon>
        <taxon>Spiralia</taxon>
        <taxon>Lophotrochozoa</taxon>
        <taxon>Platyhelminthes</taxon>
        <taxon>Cestoda</taxon>
        <taxon>Eucestoda</taxon>
        <taxon>Cyclophyllidea</taxon>
        <taxon>Hymenolepididae</taxon>
        <taxon>Rodentolepis</taxon>
    </lineage>
</organism>
<dbReference type="AlphaFoldDB" id="A0A0R3TB38"/>
<evidence type="ECO:0000313" key="2">
    <source>
        <dbReference type="WBParaSite" id="HNAJ_0000427701-mRNA-1"/>
    </source>
</evidence>
<dbReference type="WBParaSite" id="HNAJ_0000427701-mRNA-1">
    <property type="protein sequence ID" value="HNAJ_0000427701-mRNA-1"/>
    <property type="gene ID" value="HNAJ_0000427701"/>
</dbReference>
<feature type="region of interest" description="Disordered" evidence="1">
    <location>
        <begin position="174"/>
        <end position="241"/>
    </location>
</feature>
<name>A0A0R3TB38_RODNA</name>
<evidence type="ECO:0000256" key="1">
    <source>
        <dbReference type="SAM" id="MobiDB-lite"/>
    </source>
</evidence>
<feature type="compositionally biased region" description="Basic and acidic residues" evidence="1">
    <location>
        <begin position="191"/>
        <end position="200"/>
    </location>
</feature>
<reference evidence="2" key="1">
    <citation type="submission" date="2017-02" db="UniProtKB">
        <authorList>
            <consortium name="WormBaseParasite"/>
        </authorList>
    </citation>
    <scope>IDENTIFICATION</scope>
</reference>
<proteinExistence type="predicted"/>
<feature type="compositionally biased region" description="Low complexity" evidence="1">
    <location>
        <begin position="174"/>
        <end position="185"/>
    </location>
</feature>
<dbReference type="STRING" id="102285.A0A0R3TB38"/>
<sequence length="269" mass="30142">LELQEFQEIEEIRRYWWRNFSIEEPCEKPVAKSTNAHSLGHEQIGGCFVMCLIGLGASLLISLQEFLYKAYHRSRITKRSFCEEVAREFRFSMACSSTRDFGAESIIPLPPPSSRCAPSSKECRMAALAYAPCLPAADRILASANADAARNGRPTFNNQYSPNIEVIRLTTRMPSTTTPSVTPASVGHSPGEVDKERQFEENVESESSDTLSSPPIYSRPPSMTRESVLPSPLSYHPPIAEMDPQRRAYPSELGYYGSQNDFRVQKFSC</sequence>